<dbReference type="STRING" id="1302272.FC96_GL000704"/>
<dbReference type="Pfam" id="PF00144">
    <property type="entry name" value="Beta-lactamase"/>
    <property type="match status" value="1"/>
</dbReference>
<proteinExistence type="predicted"/>
<evidence type="ECO:0000313" key="4">
    <source>
        <dbReference type="Proteomes" id="UP000050911"/>
    </source>
</evidence>
<name>A0A0R1HKQ1_9LACO</name>
<dbReference type="EMBL" id="AZCX01000012">
    <property type="protein sequence ID" value="KRK47084.1"/>
    <property type="molecule type" value="Genomic_DNA"/>
</dbReference>
<evidence type="ECO:0000313" key="3">
    <source>
        <dbReference type="EMBL" id="KRK47084.1"/>
    </source>
</evidence>
<dbReference type="InterPro" id="IPR012338">
    <property type="entry name" value="Beta-lactam/transpept-like"/>
</dbReference>
<comment type="caution">
    <text evidence="3">The sequence shown here is derived from an EMBL/GenBank/DDBJ whole genome shotgun (WGS) entry which is preliminary data.</text>
</comment>
<keyword evidence="4" id="KW-1185">Reference proteome</keyword>
<dbReference type="InterPro" id="IPR025987">
    <property type="entry name" value="GW_dom"/>
</dbReference>
<dbReference type="PANTHER" id="PTHR46825">
    <property type="entry name" value="D-ALANYL-D-ALANINE-CARBOXYPEPTIDASE/ENDOPEPTIDASE AMPH"/>
    <property type="match status" value="1"/>
</dbReference>
<reference evidence="3 4" key="1">
    <citation type="journal article" date="2015" name="Genome Announc.">
        <title>Expanding the biotechnology potential of lactobacilli through comparative genomics of 213 strains and associated genera.</title>
        <authorList>
            <person name="Sun Z."/>
            <person name="Harris H.M."/>
            <person name="McCann A."/>
            <person name="Guo C."/>
            <person name="Argimon S."/>
            <person name="Zhang W."/>
            <person name="Yang X."/>
            <person name="Jeffery I.B."/>
            <person name="Cooney J.C."/>
            <person name="Kagawa T.F."/>
            <person name="Liu W."/>
            <person name="Song Y."/>
            <person name="Salvetti E."/>
            <person name="Wrobel A."/>
            <person name="Rasinkangas P."/>
            <person name="Parkhill J."/>
            <person name="Rea M.C."/>
            <person name="O'Sullivan O."/>
            <person name="Ritari J."/>
            <person name="Douillard F.P."/>
            <person name="Paul Ross R."/>
            <person name="Yang R."/>
            <person name="Briner A.E."/>
            <person name="Felis G.E."/>
            <person name="de Vos W.M."/>
            <person name="Barrangou R."/>
            <person name="Klaenhammer T.R."/>
            <person name="Caufield P.W."/>
            <person name="Cui Y."/>
            <person name="Zhang H."/>
            <person name="O'Toole P.W."/>
        </authorList>
    </citation>
    <scope>NUCLEOTIDE SEQUENCE [LARGE SCALE GENOMIC DNA]</scope>
    <source>
        <strain evidence="3 4">JCM 15530</strain>
    </source>
</reference>
<dbReference type="SUPFAM" id="SSF82057">
    <property type="entry name" value="Prokaryotic SH3-related domain"/>
    <property type="match status" value="1"/>
</dbReference>
<dbReference type="Proteomes" id="UP000050911">
    <property type="component" value="Unassembled WGS sequence"/>
</dbReference>
<dbReference type="OrthoDB" id="2157616at2"/>
<organism evidence="3 4">
    <name type="scientific">Secundilactobacillus kimchicus JCM 15530</name>
    <dbReference type="NCBI Taxonomy" id="1302272"/>
    <lineage>
        <taxon>Bacteria</taxon>
        <taxon>Bacillati</taxon>
        <taxon>Bacillota</taxon>
        <taxon>Bacilli</taxon>
        <taxon>Lactobacillales</taxon>
        <taxon>Lactobacillaceae</taxon>
        <taxon>Secundilactobacillus</taxon>
    </lineage>
</organism>
<dbReference type="PATRIC" id="fig|1302272.5.peg.702"/>
<evidence type="ECO:0000259" key="2">
    <source>
        <dbReference type="PROSITE" id="PS51780"/>
    </source>
</evidence>
<dbReference type="InterPro" id="IPR001466">
    <property type="entry name" value="Beta-lactam-related"/>
</dbReference>
<feature type="domain" description="GW" evidence="2">
    <location>
        <begin position="45"/>
        <end position="129"/>
    </location>
</feature>
<dbReference type="Gene3D" id="3.40.710.10">
    <property type="entry name" value="DD-peptidase/beta-lactamase superfamily"/>
    <property type="match status" value="1"/>
</dbReference>
<dbReference type="InterPro" id="IPR050491">
    <property type="entry name" value="AmpC-like"/>
</dbReference>
<dbReference type="InterPro" id="IPR038200">
    <property type="entry name" value="GW_dom_sf"/>
</dbReference>
<dbReference type="AlphaFoldDB" id="A0A0R1HKQ1"/>
<dbReference type="Gene3D" id="2.30.30.170">
    <property type="match status" value="1"/>
</dbReference>
<dbReference type="PROSITE" id="PS51780">
    <property type="entry name" value="GW"/>
    <property type="match status" value="1"/>
</dbReference>
<evidence type="ECO:0000256" key="1">
    <source>
        <dbReference type="ARBA" id="ARBA00022729"/>
    </source>
</evidence>
<dbReference type="SUPFAM" id="SSF56601">
    <property type="entry name" value="beta-lactamase/transpeptidase-like"/>
    <property type="match status" value="1"/>
</dbReference>
<protein>
    <submittedName>
        <fullName evidence="3">Beta-lactamase</fullName>
    </submittedName>
</protein>
<sequence>MGLKDGFSMTLKKWFQVGVVTLGSIGVLMSAPKHPQAATYNPVLKVNNHHYDVQLSHQPGKTGYALFWYGPYNTSRSTKTRDDNGSRYQNQFARVLQRKTTKTGTYAKLRINAKTIGWMNVHGLKSVSFSDVAQGTFAQSGVTGSAALISAGETTPTVVSNGLALQADQVANTSDGSISYPTASLQKLFTGAMVEQLFTEKKLAPTTRVSSFYPELKNARNITIAQLLTMTAGITGPEWTPNKPVSETAAVAHAIQTATMTNNHNFQYSDVGYVILAGIIAKVTHQSYARNFQDRILTPAGMTHSELVNQSTRVLDQPMAQSFNLDGSAVAPLSFARLTALPGAGNLVSNPVDYMAGVLALQNGQVLTQKQYRHLTSLGTHYASIYVWRPGVRFINGAFSGQQYRTGYYATPGNYHAAVVFANGTTPNGTALKAITEQLYQVAKYY</sequence>
<dbReference type="PANTHER" id="PTHR46825:SF9">
    <property type="entry name" value="BETA-LACTAMASE-RELATED DOMAIN-CONTAINING PROTEIN"/>
    <property type="match status" value="1"/>
</dbReference>
<keyword evidence="1" id="KW-0732">Signal</keyword>
<dbReference type="Pfam" id="PF13457">
    <property type="entry name" value="GW"/>
    <property type="match status" value="1"/>
</dbReference>
<gene>
    <name evidence="3" type="ORF">FC96_GL000704</name>
</gene>
<accession>A0A0R1HKQ1</accession>